<evidence type="ECO:0000313" key="4">
    <source>
        <dbReference type="EMBL" id="KAK1339126.1"/>
    </source>
</evidence>
<proteinExistence type="predicted"/>
<dbReference type="EMBL" id="JAULJE010000009">
    <property type="protein sequence ID" value="KAK1339126.1"/>
    <property type="molecule type" value="Genomic_DNA"/>
</dbReference>
<comment type="caution">
    <text evidence="4">The sequence shown here is derived from an EMBL/GenBank/DDBJ whole genome shotgun (WGS) entry which is preliminary data.</text>
</comment>
<feature type="compositionally biased region" description="Basic and acidic residues" evidence="2">
    <location>
        <begin position="223"/>
        <end position="233"/>
    </location>
</feature>
<dbReference type="PANTHER" id="PTHR21564:SF2">
    <property type="entry name" value="ZINC FINGER PROTEIN 609"/>
    <property type="match status" value="1"/>
</dbReference>
<dbReference type="GO" id="GO:0008270">
    <property type="term" value="F:zinc ion binding"/>
    <property type="evidence" value="ECO:0007669"/>
    <property type="project" value="UniProtKB-KW"/>
</dbReference>
<evidence type="ECO:0000256" key="2">
    <source>
        <dbReference type="SAM" id="MobiDB-lite"/>
    </source>
</evidence>
<keyword evidence="5" id="KW-1185">Reference proteome</keyword>
<gene>
    <name evidence="4" type="ORF">QTO34_019800</name>
</gene>
<keyword evidence="1" id="KW-0863">Zinc-finger</keyword>
<feature type="compositionally biased region" description="Pro residues" evidence="2">
    <location>
        <begin position="376"/>
        <end position="390"/>
    </location>
</feature>
<evidence type="ECO:0000256" key="1">
    <source>
        <dbReference type="PROSITE-ProRule" id="PRU00042"/>
    </source>
</evidence>
<dbReference type="PANTHER" id="PTHR21564">
    <property type="entry name" value="BRAKELESS PROTEIN"/>
    <property type="match status" value="1"/>
</dbReference>
<feature type="compositionally biased region" description="Polar residues" evidence="2">
    <location>
        <begin position="127"/>
        <end position="141"/>
    </location>
</feature>
<reference evidence="4" key="1">
    <citation type="submission" date="2023-06" db="EMBL/GenBank/DDBJ databases">
        <title>Reference genome for the Northern bat (Eptesicus nilssonii), a most northern bat species.</title>
        <authorList>
            <person name="Laine V.N."/>
            <person name="Pulliainen A.T."/>
            <person name="Lilley T.M."/>
        </authorList>
    </citation>
    <scope>NUCLEOTIDE SEQUENCE</scope>
    <source>
        <strain evidence="4">BLF_Eptnil</strain>
        <tissue evidence="4">Kidney</tissue>
    </source>
</reference>
<accession>A0AA40HY51</accession>
<dbReference type="GO" id="GO:0006357">
    <property type="term" value="P:regulation of transcription by RNA polymerase II"/>
    <property type="evidence" value="ECO:0007669"/>
    <property type="project" value="TreeGrafter"/>
</dbReference>
<organism evidence="4 5">
    <name type="scientific">Cnephaeus nilssonii</name>
    <name type="common">Northern bat</name>
    <name type="synonym">Eptesicus nilssonii</name>
    <dbReference type="NCBI Taxonomy" id="3371016"/>
    <lineage>
        <taxon>Eukaryota</taxon>
        <taxon>Metazoa</taxon>
        <taxon>Chordata</taxon>
        <taxon>Craniata</taxon>
        <taxon>Vertebrata</taxon>
        <taxon>Euteleostomi</taxon>
        <taxon>Mammalia</taxon>
        <taxon>Eutheria</taxon>
        <taxon>Laurasiatheria</taxon>
        <taxon>Chiroptera</taxon>
        <taxon>Yangochiroptera</taxon>
        <taxon>Vespertilionidae</taxon>
        <taxon>Cnephaeus</taxon>
    </lineage>
</organism>
<feature type="compositionally biased region" description="Basic and acidic residues" evidence="2">
    <location>
        <begin position="330"/>
        <end position="353"/>
    </location>
</feature>
<feature type="compositionally biased region" description="Polar residues" evidence="2">
    <location>
        <begin position="253"/>
        <end position="267"/>
    </location>
</feature>
<dbReference type="PROSITE" id="PS00028">
    <property type="entry name" value="ZINC_FINGER_C2H2_1"/>
    <property type="match status" value="1"/>
</dbReference>
<dbReference type="PROSITE" id="PS50157">
    <property type="entry name" value="ZINC_FINGER_C2H2_2"/>
    <property type="match status" value="1"/>
</dbReference>
<feature type="compositionally biased region" description="Low complexity" evidence="2">
    <location>
        <begin position="90"/>
        <end position="105"/>
    </location>
</feature>
<dbReference type="InterPro" id="IPR013087">
    <property type="entry name" value="Znf_C2H2_type"/>
</dbReference>
<sequence>MGAGPGSMCVKRLCGFFPSLHQETQRAIGMLVVNVTWRNKTYVGTLLDCTRHDWAPPRFCDSPTSDLEMRNGRGRGKRMRPNSNTPVNETATTSDSKGTSSSSKTRAGANSKGRRGSQNSSEHRPPASSTSEDVKASPSSVNKRKNKPLSDMELNSSSEDSKGSKRVRTNSMGSATGPLPGTKVEPTVLDRNCPSPVLIDCPHPNCNKKYKHINGLKYHQAHAHTDDDSKPEADGDSEYGEEPTLHADLGSCNGASASQKGSLSPARSATPKVRLVEPHSPSPSSKFSTKGLCKKKLSGEGDTDLGALSNDGSDDGPSVMDDTSNDAFDSLERKCMEKEKCKKPSCLKPEKMPSKSLKSARPIAPAIPPNKSTPSRQPPSQQPAQAPPRA</sequence>
<feature type="domain" description="C2H2-type" evidence="3">
    <location>
        <begin position="199"/>
        <end position="229"/>
    </location>
</feature>
<feature type="region of interest" description="Disordered" evidence="2">
    <location>
        <begin position="221"/>
        <end position="390"/>
    </location>
</feature>
<evidence type="ECO:0000313" key="5">
    <source>
        <dbReference type="Proteomes" id="UP001177744"/>
    </source>
</evidence>
<keyword evidence="1" id="KW-0479">Metal-binding</keyword>
<dbReference type="GO" id="GO:0005634">
    <property type="term" value="C:nucleus"/>
    <property type="evidence" value="ECO:0007669"/>
    <property type="project" value="TreeGrafter"/>
</dbReference>
<dbReference type="InterPro" id="IPR040010">
    <property type="entry name" value="ZN608/ZN609"/>
</dbReference>
<name>A0AA40HY51_CNENI</name>
<dbReference type="Proteomes" id="UP001177744">
    <property type="component" value="Unassembled WGS sequence"/>
</dbReference>
<dbReference type="AlphaFoldDB" id="A0AA40HY51"/>
<feature type="region of interest" description="Disordered" evidence="2">
    <location>
        <begin position="57"/>
        <end position="188"/>
    </location>
</feature>
<evidence type="ECO:0000259" key="3">
    <source>
        <dbReference type="PROSITE" id="PS50157"/>
    </source>
</evidence>
<keyword evidence="1" id="KW-0862">Zinc</keyword>
<protein>
    <recommendedName>
        <fullName evidence="3">C2H2-type domain-containing protein</fullName>
    </recommendedName>
</protein>